<evidence type="ECO:0008006" key="4">
    <source>
        <dbReference type="Google" id="ProtNLM"/>
    </source>
</evidence>
<sequence length="328" mass="38174">MEGIPSVQIPTNVTVAKAMPHVRLRTPLQPPDASSIYRPGQLPGLIPKSGPDKGCEEQPQVQFRHCSLVKSFILGGNPHNRIVLLMYQETVHLKPNPSHIQSFKFMTIHNRSFHRRRKPLWLHRLLVDFHHRTKLYSYIDLWYVDTIHPQNSFYMYNVEGAIVEKRSPRLRCFLAKLLLLGDFNAHIGRDDNQVQKLDSWLQPIYLTSNHLGSFLLDFCEQHNLVISSTWSHRSCKVTCRSGQKSSHLTISSHRIIQWRQIRIHKRLGKEVNSDHKIILGEITKMAKINTPPNNESAHPEKIIHQPTVLELRLYALKPRQHIKNMKKR</sequence>
<evidence type="ECO:0000313" key="2">
    <source>
        <dbReference type="EMBL" id="GBP68154.1"/>
    </source>
</evidence>
<dbReference type="SUPFAM" id="SSF56219">
    <property type="entry name" value="DNase I-like"/>
    <property type="match status" value="1"/>
</dbReference>
<protein>
    <recommendedName>
        <fullName evidence="4">Endonuclease/exonuclease/phosphatase domain-containing protein</fullName>
    </recommendedName>
</protein>
<keyword evidence="3" id="KW-1185">Reference proteome</keyword>
<dbReference type="Proteomes" id="UP000299102">
    <property type="component" value="Unassembled WGS sequence"/>
</dbReference>
<gene>
    <name evidence="2" type="ORF">EVAR_23305_1</name>
</gene>
<evidence type="ECO:0000313" key="3">
    <source>
        <dbReference type="Proteomes" id="UP000299102"/>
    </source>
</evidence>
<dbReference type="AlphaFoldDB" id="A0A4C1XZL9"/>
<dbReference type="OrthoDB" id="7447306at2759"/>
<dbReference type="EMBL" id="BGZK01001003">
    <property type="protein sequence ID" value="GBP68154.1"/>
    <property type="molecule type" value="Genomic_DNA"/>
</dbReference>
<evidence type="ECO:0000256" key="1">
    <source>
        <dbReference type="SAM" id="MobiDB-lite"/>
    </source>
</evidence>
<name>A0A4C1XZL9_EUMVA</name>
<accession>A0A4C1XZL9</accession>
<proteinExistence type="predicted"/>
<comment type="caution">
    <text evidence="2">The sequence shown here is derived from an EMBL/GenBank/DDBJ whole genome shotgun (WGS) entry which is preliminary data.</text>
</comment>
<dbReference type="Gene3D" id="3.60.10.10">
    <property type="entry name" value="Endonuclease/exonuclease/phosphatase"/>
    <property type="match status" value="1"/>
</dbReference>
<reference evidence="2 3" key="1">
    <citation type="journal article" date="2019" name="Commun. Biol.">
        <title>The bagworm genome reveals a unique fibroin gene that provides high tensile strength.</title>
        <authorList>
            <person name="Kono N."/>
            <person name="Nakamura H."/>
            <person name="Ohtoshi R."/>
            <person name="Tomita M."/>
            <person name="Numata K."/>
            <person name="Arakawa K."/>
        </authorList>
    </citation>
    <scope>NUCLEOTIDE SEQUENCE [LARGE SCALE GENOMIC DNA]</scope>
</reference>
<dbReference type="InterPro" id="IPR036691">
    <property type="entry name" value="Endo/exonu/phosph_ase_sf"/>
</dbReference>
<feature type="region of interest" description="Disordered" evidence="1">
    <location>
        <begin position="25"/>
        <end position="57"/>
    </location>
</feature>
<organism evidence="2 3">
    <name type="scientific">Eumeta variegata</name>
    <name type="common">Bagworm moth</name>
    <name type="synonym">Eumeta japonica</name>
    <dbReference type="NCBI Taxonomy" id="151549"/>
    <lineage>
        <taxon>Eukaryota</taxon>
        <taxon>Metazoa</taxon>
        <taxon>Ecdysozoa</taxon>
        <taxon>Arthropoda</taxon>
        <taxon>Hexapoda</taxon>
        <taxon>Insecta</taxon>
        <taxon>Pterygota</taxon>
        <taxon>Neoptera</taxon>
        <taxon>Endopterygota</taxon>
        <taxon>Lepidoptera</taxon>
        <taxon>Glossata</taxon>
        <taxon>Ditrysia</taxon>
        <taxon>Tineoidea</taxon>
        <taxon>Psychidae</taxon>
        <taxon>Oiketicinae</taxon>
        <taxon>Eumeta</taxon>
    </lineage>
</organism>